<dbReference type="FunFam" id="3.40.50.300:FF:000183">
    <property type="entry name" value="ABC transporter ATP-binding protein yjjK"/>
    <property type="match status" value="1"/>
</dbReference>
<proteinExistence type="inferred from homology"/>
<comment type="subcellular location">
    <subcellularLocation>
        <location evidence="12">Cytoplasm</location>
    </subcellularLocation>
    <text evidence="12">Associates with ribosomes and polysomes.</text>
</comment>
<dbReference type="SMART" id="SM00382">
    <property type="entry name" value="AAA"/>
    <property type="match status" value="2"/>
</dbReference>
<gene>
    <name evidence="12" type="primary">ettA</name>
    <name evidence="14" type="ordered locus">Gbem_0834</name>
</gene>
<dbReference type="NCBIfam" id="TIGR03719">
    <property type="entry name" value="ABC_ABC_ChvD"/>
    <property type="match status" value="1"/>
</dbReference>
<comment type="domain">
    <text evidence="12">The P-site tRNA interaction motif (PtIM domain) probably interacts with the P-site tRNA(fMet) as well as the 23S rRNA.</text>
</comment>
<dbReference type="KEGG" id="gbm:Gbem_0834"/>
<evidence type="ECO:0000256" key="12">
    <source>
        <dbReference type="HAMAP-Rule" id="MF_00847"/>
    </source>
</evidence>
<evidence type="ECO:0000256" key="6">
    <source>
        <dbReference type="ARBA" id="ARBA00022741"/>
    </source>
</evidence>
<evidence type="ECO:0000256" key="1">
    <source>
        <dbReference type="ARBA" id="ARBA00005868"/>
    </source>
</evidence>
<evidence type="ECO:0000259" key="13">
    <source>
        <dbReference type="PROSITE" id="PS50893"/>
    </source>
</evidence>
<keyword evidence="11 12" id="KW-0648">Protein biosynthesis</keyword>
<dbReference type="Gene3D" id="3.40.50.300">
    <property type="entry name" value="P-loop containing nucleotide triphosphate hydrolases"/>
    <property type="match status" value="2"/>
</dbReference>
<sequence>MALDPNKVIYSMIGVSKFYDKKPVLKDIYLSYFYGAKIGVLGLNGSGKSSLLKILAGVDKEFNGKTILSPGHTVGYLAQEPQLDPNKTVRQCVEEGVQEIVDLMNEFNEINMKFGEEMSDADMEKLCDRQAKVQEKLDHFDAWDLDSRLELAMDALRCPPPETNVANLSGGEKRRVALCRLLLQKPDILLLDEPTNHLDAESVAWLEQHLQRYAGTIIAVTHDRYFLDNVAGWILELDRGQGIPWQGNYSSWLEQKEKRLAQEEKTESERQKTLKRELEWIRMSPKGRHAKGKARINSYEDMLNTESEKRGRDLEIYIPPGPRLGGVVVEAENVAKGYGEKLLVEGMEFRLPPGGIVGVIGPNGAGKTTLFRMITGEEKPDSGTFKIGETVKLAYVDQSRDALDPEQTIWEAISGGQEQLQLGKQLVNSRAYVARFNFSGADQQKKLGMLSGGERNRVHLAKMLKEGGNVILLDEPTNDLDVNTMRALEEALENFAGCAVVISHDRWFLDRIATHILAFEGDSKVVWFEGNYSEYEEDRHARLGTAADQPHRIMYRQLTRV</sequence>
<feature type="region of interest" description="PtIM" evidence="12">
    <location>
        <begin position="247"/>
        <end position="327"/>
    </location>
</feature>
<evidence type="ECO:0000256" key="3">
    <source>
        <dbReference type="ARBA" id="ARBA00022555"/>
    </source>
</evidence>
<accession>B5EEW1</accession>
<evidence type="ECO:0000256" key="9">
    <source>
        <dbReference type="ARBA" id="ARBA00022845"/>
    </source>
</evidence>
<dbReference type="Pfam" id="PF12848">
    <property type="entry name" value="ABC_tran_Xtn"/>
    <property type="match status" value="1"/>
</dbReference>
<comment type="function">
    <text evidence="12">A translation factor that gates the progression of the 70S ribosomal initiation complex (IC, containing tRNA(fMet) in the P-site) into the translation elongation cycle by using a mechanism sensitive to the ATP/ADP ratio. Binds to the 70S ribosome E-site where it modulates the state of the translating ribosome during subunit translocation. ATP hydrolysis probably frees it from the ribosome, which can enter the elongation phase.</text>
</comment>
<dbReference type="FunFam" id="3.40.50.300:FF:000011">
    <property type="entry name" value="Putative ABC transporter ATP-binding component"/>
    <property type="match status" value="1"/>
</dbReference>
<evidence type="ECO:0000256" key="10">
    <source>
        <dbReference type="ARBA" id="ARBA00022884"/>
    </source>
</evidence>
<name>B5EEW1_CITBB</name>
<dbReference type="PANTHER" id="PTHR43858:SF1">
    <property type="entry name" value="ABC TRANSPORTER-RELATED PROTEIN"/>
    <property type="match status" value="1"/>
</dbReference>
<dbReference type="NCBIfam" id="NF008775">
    <property type="entry name" value="PRK11819.1"/>
    <property type="match status" value="1"/>
</dbReference>
<dbReference type="eggNOG" id="COG0488">
    <property type="taxonomic scope" value="Bacteria"/>
</dbReference>
<dbReference type="OrthoDB" id="9762369at2"/>
<dbReference type="InterPro" id="IPR003593">
    <property type="entry name" value="AAA+_ATPase"/>
</dbReference>
<dbReference type="InterPro" id="IPR022374">
    <property type="entry name" value="EttA"/>
</dbReference>
<comment type="catalytic activity">
    <reaction evidence="12">
        <text>ATP + H2O = ADP + phosphate + H(+)</text>
        <dbReference type="Rhea" id="RHEA:13065"/>
        <dbReference type="ChEBI" id="CHEBI:15377"/>
        <dbReference type="ChEBI" id="CHEBI:15378"/>
        <dbReference type="ChEBI" id="CHEBI:30616"/>
        <dbReference type="ChEBI" id="CHEBI:43474"/>
        <dbReference type="ChEBI" id="CHEBI:456216"/>
    </reaction>
</comment>
<keyword evidence="3 12" id="KW-0820">tRNA-binding</keyword>
<dbReference type="GO" id="GO:0005524">
    <property type="term" value="F:ATP binding"/>
    <property type="evidence" value="ECO:0007669"/>
    <property type="project" value="UniProtKB-UniRule"/>
</dbReference>
<dbReference type="GO" id="GO:0005737">
    <property type="term" value="C:cytoplasm"/>
    <property type="evidence" value="ECO:0007669"/>
    <property type="project" value="UniProtKB-SubCell"/>
</dbReference>
<dbReference type="Proteomes" id="UP000008825">
    <property type="component" value="Chromosome"/>
</dbReference>
<comment type="domain">
    <text evidence="12">The arm domain is inserted in the first ABC transporter domain. Probably contacts ribosomal protein L1.</text>
</comment>
<dbReference type="GO" id="GO:0006412">
    <property type="term" value="P:translation"/>
    <property type="evidence" value="ECO:0007669"/>
    <property type="project" value="UniProtKB-KW"/>
</dbReference>
<dbReference type="SUPFAM" id="SSF52540">
    <property type="entry name" value="P-loop containing nucleoside triphosphate hydrolases"/>
    <property type="match status" value="2"/>
</dbReference>
<keyword evidence="15" id="KW-1185">Reference proteome</keyword>
<dbReference type="PROSITE" id="PS00211">
    <property type="entry name" value="ABC_TRANSPORTER_1"/>
    <property type="match status" value="1"/>
</dbReference>
<dbReference type="EC" id="3.6.1.-" evidence="12"/>
<dbReference type="STRING" id="404380.Gbem_0834"/>
<evidence type="ECO:0000256" key="5">
    <source>
        <dbReference type="ARBA" id="ARBA00022737"/>
    </source>
</evidence>
<reference evidence="14 15" key="2">
    <citation type="journal article" date="2010" name="BMC Genomics">
        <title>The genome of Geobacter bemidjiensis, exemplar for the subsurface clade of Geobacter species that predominate in Fe(III)-reducing subsurface environments.</title>
        <authorList>
            <person name="Aklujkar M."/>
            <person name="Young N.D."/>
            <person name="Holmes D."/>
            <person name="Chavan M."/>
            <person name="Risso C."/>
            <person name="Kiss H.E."/>
            <person name="Han C.S."/>
            <person name="Land M.L."/>
            <person name="Lovley D.R."/>
        </authorList>
    </citation>
    <scope>NUCLEOTIDE SEQUENCE [LARGE SCALE GENOMIC DNA]</scope>
    <source>
        <strain evidence="15">ATCC BAA-1014 / DSM 16622 / JCM 12645 / Bem</strain>
    </source>
</reference>
<evidence type="ECO:0000256" key="4">
    <source>
        <dbReference type="ARBA" id="ARBA00022730"/>
    </source>
</evidence>
<dbReference type="GO" id="GO:0016887">
    <property type="term" value="F:ATP hydrolysis activity"/>
    <property type="evidence" value="ECO:0007669"/>
    <property type="project" value="UniProtKB-UniRule"/>
</dbReference>
<dbReference type="Pfam" id="PF00005">
    <property type="entry name" value="ABC_tran"/>
    <property type="match status" value="2"/>
</dbReference>
<feature type="domain" description="ABC transporter" evidence="13">
    <location>
        <begin position="329"/>
        <end position="555"/>
    </location>
</feature>
<evidence type="ECO:0000313" key="15">
    <source>
        <dbReference type="Proteomes" id="UP000008825"/>
    </source>
</evidence>
<dbReference type="AlphaFoldDB" id="B5EEW1"/>
<protein>
    <recommendedName>
        <fullName evidence="12">Energy-dependent translational throttle protein EttA</fullName>
        <ecNumber evidence="12">3.6.1.-</ecNumber>
    </recommendedName>
    <alternativeName>
        <fullName evidence="12">Translational regulatory factor EttA</fullName>
    </alternativeName>
</protein>
<keyword evidence="9 12" id="KW-0810">Translation regulation</keyword>
<dbReference type="InterPro" id="IPR027417">
    <property type="entry name" value="P-loop_NTPase"/>
</dbReference>
<dbReference type="InterPro" id="IPR017871">
    <property type="entry name" value="ABC_transporter-like_CS"/>
</dbReference>
<dbReference type="RefSeq" id="WP_012529268.1">
    <property type="nucleotide sequence ID" value="NC_011146.1"/>
</dbReference>
<organism evidence="14 15">
    <name type="scientific">Citrifermentans bemidjiense (strain ATCC BAA-1014 / DSM 16622 / JCM 12645 / Bem)</name>
    <name type="common">Geobacter bemidjiensis</name>
    <dbReference type="NCBI Taxonomy" id="404380"/>
    <lineage>
        <taxon>Bacteria</taxon>
        <taxon>Pseudomonadati</taxon>
        <taxon>Thermodesulfobacteriota</taxon>
        <taxon>Desulfuromonadia</taxon>
        <taxon>Geobacterales</taxon>
        <taxon>Geobacteraceae</taxon>
        <taxon>Citrifermentans</taxon>
    </lineage>
</organism>
<keyword evidence="7 12" id="KW-0378">Hydrolase</keyword>
<evidence type="ECO:0000313" key="14">
    <source>
        <dbReference type="EMBL" id="ACH37857.1"/>
    </source>
</evidence>
<dbReference type="PROSITE" id="PS50893">
    <property type="entry name" value="ABC_TRANSPORTER_2"/>
    <property type="match status" value="2"/>
</dbReference>
<comment type="caution">
    <text evidence="12">Lacks conserved residue(s) required for the propagation of feature annotation.</text>
</comment>
<feature type="binding site" evidence="12">
    <location>
        <begin position="361"/>
        <end position="368"/>
    </location>
    <ligand>
        <name>ATP</name>
        <dbReference type="ChEBI" id="CHEBI:30616"/>
        <label>2</label>
    </ligand>
</feature>
<dbReference type="InterPro" id="IPR003439">
    <property type="entry name" value="ABC_transporter-like_ATP-bd"/>
</dbReference>
<dbReference type="GO" id="GO:0000049">
    <property type="term" value="F:tRNA binding"/>
    <property type="evidence" value="ECO:0007669"/>
    <property type="project" value="UniProtKB-UniRule"/>
</dbReference>
<feature type="domain" description="ABC transporter" evidence="13">
    <location>
        <begin position="10"/>
        <end position="264"/>
    </location>
</feature>
<dbReference type="PANTHER" id="PTHR43858">
    <property type="entry name" value="ENERGY-DEPENDENT TRANSLATIONAL THROTTLE PROTEIN ETTA"/>
    <property type="match status" value="1"/>
</dbReference>
<comment type="similarity">
    <text evidence="1 12">Belongs to the ABC transporter superfamily. ABCF family. Translational throttle EttA subfamily.</text>
</comment>
<dbReference type="HAMAP" id="MF_00847">
    <property type="entry name" value="EttA"/>
    <property type="match status" value="1"/>
</dbReference>
<dbReference type="GO" id="GO:0043022">
    <property type="term" value="F:ribosome binding"/>
    <property type="evidence" value="ECO:0007669"/>
    <property type="project" value="UniProtKB-UniRule"/>
</dbReference>
<keyword evidence="6 12" id="KW-0547">Nucleotide-binding</keyword>
<dbReference type="GO" id="GO:0019843">
    <property type="term" value="F:rRNA binding"/>
    <property type="evidence" value="ECO:0007669"/>
    <property type="project" value="UniProtKB-UniRule"/>
</dbReference>
<keyword evidence="10 12" id="KW-0694">RNA-binding</keyword>
<comment type="subunit">
    <text evidence="12">Monomer. Probably contacts ribosomal proteins L1, L5, L33 and S7, the 16S and 23S rRNA and the P-site containing tRNA(fMet).</text>
</comment>
<reference evidence="14 15" key="1">
    <citation type="submission" date="2008-07" db="EMBL/GenBank/DDBJ databases">
        <title>Complete sequence of Geobacter bemidjiensis BEM.</title>
        <authorList>
            <consortium name="US DOE Joint Genome Institute"/>
            <person name="Lucas S."/>
            <person name="Copeland A."/>
            <person name="Lapidus A."/>
            <person name="Glavina del Rio T."/>
            <person name="Dalin E."/>
            <person name="Tice H."/>
            <person name="Bruce D."/>
            <person name="Goodwin L."/>
            <person name="Pitluck S."/>
            <person name="Kiss H."/>
            <person name="Brettin T."/>
            <person name="Detter J.C."/>
            <person name="Han C."/>
            <person name="Kuske C.R."/>
            <person name="Schmutz J."/>
            <person name="Larimer F."/>
            <person name="Land M."/>
            <person name="Hauser L."/>
            <person name="Kyrpides N."/>
            <person name="Lykidis A."/>
            <person name="Lovley D."/>
            <person name="Richardson P."/>
        </authorList>
    </citation>
    <scope>NUCLEOTIDE SEQUENCE [LARGE SCALE GENOMIC DNA]</scope>
    <source>
        <strain evidence="15">ATCC BAA-1014 / DSM 16622 / JCM 12645 / Bem</strain>
    </source>
</reference>
<evidence type="ECO:0000256" key="8">
    <source>
        <dbReference type="ARBA" id="ARBA00022840"/>
    </source>
</evidence>
<evidence type="ECO:0000256" key="11">
    <source>
        <dbReference type="ARBA" id="ARBA00022917"/>
    </source>
</evidence>
<dbReference type="GO" id="GO:0045900">
    <property type="term" value="P:negative regulation of translational elongation"/>
    <property type="evidence" value="ECO:0007669"/>
    <property type="project" value="UniProtKB-UniRule"/>
</dbReference>
<dbReference type="CDD" id="cd03221">
    <property type="entry name" value="ABCF_EF-3"/>
    <property type="match status" value="2"/>
</dbReference>
<keyword evidence="8 12" id="KW-0067">ATP-binding</keyword>
<evidence type="ECO:0000256" key="2">
    <source>
        <dbReference type="ARBA" id="ARBA00022490"/>
    </source>
</evidence>
<keyword evidence="4 12" id="KW-0699">rRNA-binding</keyword>
<dbReference type="EMBL" id="CP001124">
    <property type="protein sequence ID" value="ACH37857.1"/>
    <property type="molecule type" value="Genomic_DNA"/>
</dbReference>
<evidence type="ECO:0000256" key="7">
    <source>
        <dbReference type="ARBA" id="ARBA00022801"/>
    </source>
</evidence>
<dbReference type="InterPro" id="IPR032781">
    <property type="entry name" value="ABC_tran_Xtn"/>
</dbReference>
<keyword evidence="2 12" id="KW-0963">Cytoplasm</keyword>
<keyword evidence="5 12" id="KW-0677">Repeat</keyword>
<dbReference type="HOGENOM" id="CLU_000604_36_0_7"/>